<protein>
    <submittedName>
        <fullName evidence="2">Uncharacterized protein</fullName>
    </submittedName>
</protein>
<organism evidence="2 3">
    <name type="scientific">Brevundimonas variabilis</name>
    <dbReference type="NCBI Taxonomy" id="74312"/>
    <lineage>
        <taxon>Bacteria</taxon>
        <taxon>Pseudomonadati</taxon>
        <taxon>Pseudomonadota</taxon>
        <taxon>Alphaproteobacteria</taxon>
        <taxon>Caulobacterales</taxon>
        <taxon>Caulobacteraceae</taxon>
        <taxon>Brevundimonas</taxon>
    </lineage>
</organism>
<dbReference type="RefSeq" id="WP_183212214.1">
    <property type="nucleotide sequence ID" value="NZ_JACHOR010000001.1"/>
</dbReference>
<name>A0A7W9CHI2_9CAUL</name>
<sequence length="476" mass="46239">MTLLTAGSVAALVLAGAAQAGTITGSVNGVAATGAANGQYTIAAERTDASIATPAGGFVVTNTLTTPLSITQGTTQNYRVTFTVTNGTIAGATLAVTGTGPAATVAAAGSTSTSATFIVTVDAVGAPGTITAFALTSTLTSPTETSVAVAATTELLAGGVATSVDNTAATTLVRYAPVIGAFTATSNNTLAALPNFQSFTNTGVTTNPAPLSNGNLTAQLATGYGVAQNAGTFYAGLASNAVVTRDAIINGGTLTITGAQLNVLTPALTSGGTLVTSATNAVFTLTDGQADALSAGANFTLTQAGTPVAIQAGSFTSAFLPTYVAGYTAPTTATSVASGNIALDGVNFIAPWISGSQAAGQSVIRLSNGAAAPSGTVTLRLSNARARAAGVTTGAGAPIANQTCSTAFTIPATGELQIGASELSACFGAFLRGDVQITVQSAASQLTAKARTISDGVTTETSLGRFSGAQAADASF</sequence>
<accession>A0A7W9CHI2</accession>
<keyword evidence="3" id="KW-1185">Reference proteome</keyword>
<comment type="caution">
    <text evidence="2">The sequence shown here is derived from an EMBL/GenBank/DDBJ whole genome shotgun (WGS) entry which is preliminary data.</text>
</comment>
<evidence type="ECO:0000313" key="2">
    <source>
        <dbReference type="EMBL" id="MBB5745322.1"/>
    </source>
</evidence>
<keyword evidence="1" id="KW-0732">Signal</keyword>
<gene>
    <name evidence="2" type="ORF">GGR13_000894</name>
</gene>
<evidence type="ECO:0000313" key="3">
    <source>
        <dbReference type="Proteomes" id="UP000545037"/>
    </source>
</evidence>
<dbReference type="Proteomes" id="UP000545037">
    <property type="component" value="Unassembled WGS sequence"/>
</dbReference>
<reference evidence="2 3" key="1">
    <citation type="submission" date="2020-08" db="EMBL/GenBank/DDBJ databases">
        <title>Genomic Encyclopedia of Type Strains, Phase IV (KMG-IV): sequencing the most valuable type-strain genomes for metagenomic binning, comparative biology and taxonomic classification.</title>
        <authorList>
            <person name="Goeker M."/>
        </authorList>
    </citation>
    <scope>NUCLEOTIDE SEQUENCE [LARGE SCALE GENOMIC DNA]</scope>
    <source>
        <strain evidence="2 3">DSM 4737</strain>
    </source>
</reference>
<dbReference type="AlphaFoldDB" id="A0A7W9CHI2"/>
<feature type="signal peptide" evidence="1">
    <location>
        <begin position="1"/>
        <end position="20"/>
    </location>
</feature>
<feature type="chain" id="PRO_5031481998" evidence="1">
    <location>
        <begin position="21"/>
        <end position="476"/>
    </location>
</feature>
<evidence type="ECO:0000256" key="1">
    <source>
        <dbReference type="SAM" id="SignalP"/>
    </source>
</evidence>
<dbReference type="EMBL" id="JACHOR010000001">
    <property type="protein sequence ID" value="MBB5745322.1"/>
    <property type="molecule type" value="Genomic_DNA"/>
</dbReference>
<proteinExistence type="predicted"/>